<sequence>MVFTWYSEINNSDEIEQGDMIPDCPIVIPPSKINVGDEPEIEIKLIDSIILSQSCDLANNKIQIVLVCPYFSLKTFIESLPENEQSKKAIKRNIENLRKGFLPGYHLLNKSEENNIEDYIVIDFRNVYGIQIESLRELAKNLESRQRLLPPYREHLSQAFARYFMRVGLPQDIIVDGY</sequence>
<comment type="caution">
    <text evidence="1">The sequence shown here is derived from an EMBL/GenBank/DDBJ whole genome shotgun (WGS) entry which is preliminary data.</text>
</comment>
<dbReference type="OrthoDB" id="483934at2"/>
<evidence type="ECO:0000313" key="1">
    <source>
        <dbReference type="EMBL" id="PWE00365.1"/>
    </source>
</evidence>
<name>A0A2U2BBB8_9BACT</name>
<evidence type="ECO:0000313" key="2">
    <source>
        <dbReference type="Proteomes" id="UP000244956"/>
    </source>
</evidence>
<reference evidence="1 2" key="1">
    <citation type="submission" date="2018-05" db="EMBL/GenBank/DDBJ databases">
        <title>Marinilabilia rubrum sp. nov., isolated from saltern sediment.</title>
        <authorList>
            <person name="Zhang R."/>
        </authorList>
    </citation>
    <scope>NUCLEOTIDE SEQUENCE [LARGE SCALE GENOMIC DNA]</scope>
    <source>
        <strain evidence="1 2">WTE16</strain>
    </source>
</reference>
<dbReference type="EMBL" id="QEWP01000003">
    <property type="protein sequence ID" value="PWE00365.1"/>
    <property type="molecule type" value="Genomic_DNA"/>
</dbReference>
<dbReference type="RefSeq" id="WP_109263404.1">
    <property type="nucleotide sequence ID" value="NZ_QEWP01000003.1"/>
</dbReference>
<protein>
    <submittedName>
        <fullName evidence="1">Uncharacterized protein</fullName>
    </submittedName>
</protein>
<dbReference type="AlphaFoldDB" id="A0A2U2BBB8"/>
<dbReference type="Proteomes" id="UP000244956">
    <property type="component" value="Unassembled WGS sequence"/>
</dbReference>
<gene>
    <name evidence="1" type="ORF">DDZ16_05340</name>
</gene>
<proteinExistence type="predicted"/>
<keyword evidence="2" id="KW-1185">Reference proteome</keyword>
<organism evidence="1 2">
    <name type="scientific">Marinilabilia rubra</name>
    <dbReference type="NCBI Taxonomy" id="2162893"/>
    <lineage>
        <taxon>Bacteria</taxon>
        <taxon>Pseudomonadati</taxon>
        <taxon>Bacteroidota</taxon>
        <taxon>Bacteroidia</taxon>
        <taxon>Marinilabiliales</taxon>
        <taxon>Marinilabiliaceae</taxon>
        <taxon>Marinilabilia</taxon>
    </lineage>
</organism>
<accession>A0A2U2BBB8</accession>